<keyword evidence="5 9" id="KW-1133">Transmembrane helix</keyword>
<dbReference type="Pfam" id="PF02544">
    <property type="entry name" value="Steroid_dh"/>
    <property type="match status" value="1"/>
</dbReference>
<dbReference type="Gene3D" id="1.20.120.1630">
    <property type="match status" value="1"/>
</dbReference>
<dbReference type="GO" id="GO:0016627">
    <property type="term" value="F:oxidoreductase activity, acting on the CH-CH group of donors"/>
    <property type="evidence" value="ECO:0007669"/>
    <property type="project" value="InterPro"/>
</dbReference>
<keyword evidence="8 9" id="KW-0472">Membrane</keyword>
<dbReference type="InterPro" id="IPR039357">
    <property type="entry name" value="SRD5A/TECR"/>
</dbReference>
<dbReference type="AlphaFoldDB" id="A0A292PJN7"/>
<keyword evidence="4 9" id="KW-0812">Transmembrane</keyword>
<feature type="transmembrane region" description="Helical" evidence="9">
    <location>
        <begin position="226"/>
        <end position="244"/>
    </location>
</feature>
<proteinExistence type="inferred from homology"/>
<evidence type="ECO:0000256" key="3">
    <source>
        <dbReference type="ARBA" id="ARBA00022516"/>
    </source>
</evidence>
<feature type="transmembrane region" description="Helical" evidence="9">
    <location>
        <begin position="188"/>
        <end position="206"/>
    </location>
</feature>
<evidence type="ECO:0000259" key="10">
    <source>
        <dbReference type="Pfam" id="PF02544"/>
    </source>
</evidence>
<evidence type="ECO:0000256" key="7">
    <source>
        <dbReference type="ARBA" id="ARBA00023098"/>
    </source>
</evidence>
<dbReference type="EMBL" id="LN891476">
    <property type="protein sequence ID" value="CUS06710.1"/>
    <property type="molecule type" value="Genomic_DNA"/>
</dbReference>
<dbReference type="Proteomes" id="UP001412239">
    <property type="component" value="Unassembled WGS sequence"/>
</dbReference>
<gene>
    <name evidence="11" type="ORF">GSTUAT00009214001</name>
</gene>
<evidence type="ECO:0000256" key="9">
    <source>
        <dbReference type="SAM" id="Phobius"/>
    </source>
</evidence>
<accession>A0A292PJN7</accession>
<dbReference type="InterPro" id="IPR001104">
    <property type="entry name" value="3-oxo-5_a-steroid_4-DH_C"/>
</dbReference>
<evidence type="ECO:0000313" key="11">
    <source>
        <dbReference type="EMBL" id="CUS06710.1"/>
    </source>
</evidence>
<dbReference type="PROSITE" id="PS50244">
    <property type="entry name" value="S5A_REDUCTASE"/>
    <property type="match status" value="1"/>
</dbReference>
<name>A0A292PJN7_9PEZI</name>
<keyword evidence="7" id="KW-0443">Lipid metabolism</keyword>
<dbReference type="PANTHER" id="PTHR10556:SF28">
    <property type="entry name" value="VERY-LONG-CHAIN ENOYL-COA REDUCTASE"/>
    <property type="match status" value="1"/>
</dbReference>
<reference evidence="11" key="1">
    <citation type="submission" date="2015-10" db="EMBL/GenBank/DDBJ databases">
        <authorList>
            <person name="Regsiter A."/>
            <person name="william w."/>
        </authorList>
    </citation>
    <scope>NUCLEOTIDE SEQUENCE</scope>
    <source>
        <strain evidence="11">Montdore</strain>
    </source>
</reference>
<comment type="similarity">
    <text evidence="2">Belongs to the steroid 5-alpha reductase family.</text>
</comment>
<feature type="domain" description="3-oxo-5-alpha-steroid 4-dehydrogenase C-terminal" evidence="10">
    <location>
        <begin position="177"/>
        <end position="337"/>
    </location>
</feature>
<protein>
    <recommendedName>
        <fullName evidence="10">3-oxo-5-alpha-steroid 4-dehydrogenase C-terminal domain-containing protein</fullName>
    </recommendedName>
</protein>
<comment type="subcellular location">
    <subcellularLocation>
        <location evidence="1">Membrane</location>
        <topology evidence="1">Multi-pass membrane protein</topology>
    </subcellularLocation>
</comment>
<dbReference type="PANTHER" id="PTHR10556">
    <property type="entry name" value="3-OXO-5-ALPHA-STEROID 4-DEHYDROGENASE"/>
    <property type="match status" value="1"/>
</dbReference>
<evidence type="ECO:0000313" key="12">
    <source>
        <dbReference type="Proteomes" id="UP001412239"/>
    </source>
</evidence>
<keyword evidence="6" id="KW-0560">Oxidoreductase</keyword>
<sequence>MIGLQIKPRGRPIKKLPSTIRLDLATATAETLYTRLSAYTGLSRDRLRLTKGSDGSVVTVRRESGKDVMVEELGLRDGSTVFVKDLGPQVAWRTVFVIEYLGPLFIHPLLLYALRPYIYSSSPLNPLSYIPFGPSLKPDQVLPPPTQTQTLLCALVVLHFLKREYETFFIHRFSGGTMPFRYIFRNAAHYWILSGVNLAYSFYTPAASPAASWWPVVLNAGNNPAIVYSMVALWVFAQISNFKTHLALRNLRPANSTKRQIPKGYGFDSVTCPNYSFEVLSWVCVWVLSGGNWAASLFTLTGTTVMFLWARKKERRYRKEFGSSYKKKRNVIVPGIL</sequence>
<dbReference type="GO" id="GO:0016020">
    <property type="term" value="C:membrane"/>
    <property type="evidence" value="ECO:0007669"/>
    <property type="project" value="UniProtKB-SubCell"/>
</dbReference>
<evidence type="ECO:0000256" key="6">
    <source>
        <dbReference type="ARBA" id="ARBA00023002"/>
    </source>
</evidence>
<keyword evidence="12" id="KW-1185">Reference proteome</keyword>
<evidence type="ECO:0000256" key="2">
    <source>
        <dbReference type="ARBA" id="ARBA00007742"/>
    </source>
</evidence>
<feature type="transmembrane region" description="Helical" evidence="9">
    <location>
        <begin position="294"/>
        <end position="310"/>
    </location>
</feature>
<keyword evidence="3" id="KW-0444">Lipid biosynthesis</keyword>
<organism evidence="11 12">
    <name type="scientific">Tuber aestivum</name>
    <name type="common">summer truffle</name>
    <dbReference type="NCBI Taxonomy" id="59557"/>
    <lineage>
        <taxon>Eukaryota</taxon>
        <taxon>Fungi</taxon>
        <taxon>Dikarya</taxon>
        <taxon>Ascomycota</taxon>
        <taxon>Pezizomycotina</taxon>
        <taxon>Pezizomycetes</taxon>
        <taxon>Pezizales</taxon>
        <taxon>Tuberaceae</taxon>
        <taxon>Tuber</taxon>
    </lineage>
</organism>
<evidence type="ECO:0000256" key="5">
    <source>
        <dbReference type="ARBA" id="ARBA00022989"/>
    </source>
</evidence>
<evidence type="ECO:0000256" key="1">
    <source>
        <dbReference type="ARBA" id="ARBA00004141"/>
    </source>
</evidence>
<evidence type="ECO:0000256" key="4">
    <source>
        <dbReference type="ARBA" id="ARBA00022692"/>
    </source>
</evidence>
<evidence type="ECO:0000256" key="8">
    <source>
        <dbReference type="ARBA" id="ARBA00023136"/>
    </source>
</evidence>
<dbReference type="GO" id="GO:0042761">
    <property type="term" value="P:very long-chain fatty acid biosynthetic process"/>
    <property type="evidence" value="ECO:0007669"/>
    <property type="project" value="TreeGrafter"/>
</dbReference>